<dbReference type="Pfam" id="PF00354">
    <property type="entry name" value="Pentaxin"/>
    <property type="match status" value="1"/>
</dbReference>
<dbReference type="PANTHER" id="PTHR12011:SF58">
    <property type="entry name" value="ADHESION G-PROTEIN COUPLED RECEPTOR D2"/>
    <property type="match status" value="1"/>
</dbReference>
<dbReference type="Bgee" id="ENSAMXG00000005477">
    <property type="expression patterns" value="Expressed in bone element and 6 other cell types or tissues"/>
</dbReference>
<evidence type="ECO:0000256" key="4">
    <source>
        <dbReference type="ARBA" id="ARBA00022989"/>
    </source>
</evidence>
<dbReference type="GO" id="GO:0005886">
    <property type="term" value="C:plasma membrane"/>
    <property type="evidence" value="ECO:0007669"/>
    <property type="project" value="TreeGrafter"/>
</dbReference>
<dbReference type="Pfam" id="PF00002">
    <property type="entry name" value="7tm_2"/>
    <property type="match status" value="1"/>
</dbReference>
<dbReference type="GO" id="GO:0007189">
    <property type="term" value="P:adenylate cyclase-activating G protein-coupled receptor signaling pathway"/>
    <property type="evidence" value="ECO:0007669"/>
    <property type="project" value="TreeGrafter"/>
</dbReference>
<feature type="transmembrane region" description="Helical" evidence="9">
    <location>
        <begin position="835"/>
        <end position="852"/>
    </location>
</feature>
<dbReference type="GO" id="GO:0004930">
    <property type="term" value="F:G protein-coupled receptor activity"/>
    <property type="evidence" value="ECO:0007669"/>
    <property type="project" value="InterPro"/>
</dbReference>
<dbReference type="InterPro" id="IPR001759">
    <property type="entry name" value="PTX_dom"/>
</dbReference>
<keyword evidence="5 9" id="KW-0472">Membrane</keyword>
<dbReference type="Proteomes" id="UP000018467">
    <property type="component" value="Unassembled WGS sequence"/>
</dbReference>
<dbReference type="InterPro" id="IPR000832">
    <property type="entry name" value="GPCR_2_secretin-like"/>
</dbReference>
<feature type="transmembrane region" description="Helical" evidence="9">
    <location>
        <begin position="940"/>
        <end position="966"/>
    </location>
</feature>
<evidence type="ECO:0000256" key="3">
    <source>
        <dbReference type="ARBA" id="ARBA00022692"/>
    </source>
</evidence>
<evidence type="ECO:0000256" key="8">
    <source>
        <dbReference type="SAM" id="MobiDB-lite"/>
    </source>
</evidence>
<keyword evidence="14" id="KW-1185">Reference proteome</keyword>
<dbReference type="SUPFAM" id="SSF81321">
    <property type="entry name" value="Family A G protein-coupled receptor-like"/>
    <property type="match status" value="1"/>
</dbReference>
<dbReference type="Gene3D" id="2.60.120.200">
    <property type="match status" value="1"/>
</dbReference>
<dbReference type="GeneTree" id="ENSGT00940000161534"/>
<feature type="region of interest" description="Disordered" evidence="8">
    <location>
        <begin position="1076"/>
        <end position="1102"/>
    </location>
</feature>
<dbReference type="InterPro" id="IPR000203">
    <property type="entry name" value="GPS"/>
</dbReference>
<comment type="caution">
    <text evidence="7">Lacks conserved residue(s) required for the propagation of feature annotation.</text>
</comment>
<dbReference type="InterPro" id="IPR017981">
    <property type="entry name" value="GPCR_2-like_7TM"/>
</dbReference>
<protein>
    <submittedName>
        <fullName evidence="13">Adhesion G protein-coupled receptor D2</fullName>
    </submittedName>
</protein>
<evidence type="ECO:0000256" key="6">
    <source>
        <dbReference type="ARBA" id="ARBA00023157"/>
    </source>
</evidence>
<dbReference type="FunFam" id="1.20.1070.10:FF:000252">
    <property type="entry name" value="Adhesion G protein-coupled receptor D2"/>
    <property type="match status" value="1"/>
</dbReference>
<feature type="transmembrane region" description="Helical" evidence="9">
    <location>
        <begin position="997"/>
        <end position="1016"/>
    </location>
</feature>
<dbReference type="SMART" id="SM00303">
    <property type="entry name" value="GPS"/>
    <property type="match status" value="1"/>
</dbReference>
<organism evidence="13 14">
    <name type="scientific">Astyanax mexicanus</name>
    <name type="common">Blind cave fish</name>
    <name type="synonym">Astyanax fasciatus mexicanus</name>
    <dbReference type="NCBI Taxonomy" id="7994"/>
    <lineage>
        <taxon>Eukaryota</taxon>
        <taxon>Metazoa</taxon>
        <taxon>Chordata</taxon>
        <taxon>Craniata</taxon>
        <taxon>Vertebrata</taxon>
        <taxon>Euteleostomi</taxon>
        <taxon>Actinopterygii</taxon>
        <taxon>Neopterygii</taxon>
        <taxon>Teleostei</taxon>
        <taxon>Ostariophysi</taxon>
        <taxon>Characiformes</taxon>
        <taxon>Characoidei</taxon>
        <taxon>Acestrorhamphidae</taxon>
        <taxon>Acestrorhamphinae</taxon>
        <taxon>Astyanax</taxon>
    </lineage>
</organism>
<evidence type="ECO:0000259" key="11">
    <source>
        <dbReference type="PROSITE" id="PS50261"/>
    </source>
</evidence>
<feature type="transmembrane region" description="Helical" evidence="9">
    <location>
        <begin position="798"/>
        <end position="823"/>
    </location>
</feature>
<dbReference type="HOGENOM" id="CLU_015074_0_0_1"/>
<keyword evidence="4 9" id="KW-1133">Transmembrane helix</keyword>
<keyword evidence="6" id="KW-1015">Disulfide bond</keyword>
<reference evidence="13" key="4">
    <citation type="submission" date="2025-09" db="UniProtKB">
        <authorList>
            <consortium name="Ensembl"/>
        </authorList>
    </citation>
    <scope>IDENTIFICATION</scope>
</reference>
<comment type="similarity">
    <text evidence="2">Belongs to the G-protein coupled receptor 2 family. Adhesion G-protein coupled receptor (ADGR) subfamily.</text>
</comment>
<dbReference type="PRINTS" id="PR00249">
    <property type="entry name" value="GPCRSECRETIN"/>
</dbReference>
<evidence type="ECO:0000259" key="10">
    <source>
        <dbReference type="PROSITE" id="PS50221"/>
    </source>
</evidence>
<evidence type="ECO:0000256" key="1">
    <source>
        <dbReference type="ARBA" id="ARBA00004141"/>
    </source>
</evidence>
<evidence type="ECO:0000256" key="2">
    <source>
        <dbReference type="ARBA" id="ARBA00007343"/>
    </source>
</evidence>
<dbReference type="InParanoid" id="W5KDF6"/>
<dbReference type="Gene3D" id="1.20.1070.10">
    <property type="entry name" value="Rhodopsin 7-helix transmembrane proteins"/>
    <property type="match status" value="1"/>
</dbReference>
<dbReference type="SUPFAM" id="SSF49899">
    <property type="entry name" value="Concanavalin A-like lectins/glucanases"/>
    <property type="match status" value="1"/>
</dbReference>
<feature type="transmembrane region" description="Helical" evidence="9">
    <location>
        <begin position="1022"/>
        <end position="1042"/>
    </location>
</feature>
<dbReference type="Gene3D" id="2.60.220.50">
    <property type="match status" value="1"/>
</dbReference>
<dbReference type="InterPro" id="IPR013320">
    <property type="entry name" value="ConA-like_dom_sf"/>
</dbReference>
<dbReference type="Ensembl" id="ENSAMXT00000005617.2">
    <property type="protein sequence ID" value="ENSAMXP00000005617.2"/>
    <property type="gene ID" value="ENSAMXG00000005477.2"/>
</dbReference>
<evidence type="ECO:0000256" key="7">
    <source>
        <dbReference type="PROSITE-ProRule" id="PRU01172"/>
    </source>
</evidence>
<feature type="transmembrane region" description="Helical" evidence="9">
    <location>
        <begin position="901"/>
        <end position="920"/>
    </location>
</feature>
<dbReference type="eggNOG" id="KOG4193">
    <property type="taxonomic scope" value="Eukaryota"/>
</dbReference>
<dbReference type="SMART" id="SM00159">
    <property type="entry name" value="PTX"/>
    <property type="match status" value="1"/>
</dbReference>
<sequence length="1157" mass="128254">MVLDGYDSGMRTGLRREEKKRHLKSVYVITQTYAPSPTSWVSHKHSSTARQMCENTHHKASHSEKQRSHNQPICFYGKMHSVLLMVILTSAMVVGVCEPVQPLADAAQRCFIGPVDSHTHVLLTSVTAYQLVNTSCSFSQAWHFCQSLFSSLTVLGNREDEMGTRQVLNQANMQSPVWMRISNGHPPTTTQTLSKQRGLLSALSFSGASRDGHARAAATFPPLAAASVCARVQFDGLHQSVSALFSYATRALTNEFQLRARPDEKRQRVLLALIVHGRHHAYRASFPNDARWHHVCVTWRKSDGSWAVYVDGKKGDGAEGSEPNRDMHGNGIFILGQDQDSFGGNFTEPFVGNITDVNVWDVTLNNEQVRRLEVCSRPVEPKPFLGWHELNLTLHEVTEVPEVIPCPGLLKQEPQKQEDCRILDSWAQGVPQYSTSPCSHTLPFICKTSKDRYMKKKEMEESLTAHPSPFMQHLSQHGVTTNDVLGKPGADRSWSSVSNLLNISERYLRESREQLESRDFPSLVQILSQAAELPSADNRSHVTAHTLSRNFIGLADALISQENANKWHAIREVVSGPMAVVQTIDRMVTNLSPLLLEDADSAQFHFNNIRLQVQQKSVSESSAGSEFCSANLTNHSELDCISVPPQSIQELYNNGFQKVTVLSTWYNSLTPLMNTEENVTTFPVITDSSVKYMGTVLGSSVISSAVMGNGQLISLGVQYTLRHRSKNTSGMHYNPVCAFWDFSLMPEDGGGWSTEGCEIISSAQDSTSCYCNHTTNFALLLQIYDVQRSQENEKGLQILSFIGCGVSLCGLIFTFILFVAVGVPKSDRTTVHKNLIAALAIAQLLLIFSYWASANQELCLLVTALLHLFFLSSFCWMLVEGLLLWSKVVSVNISEDRRMRFYYALGWGLPVLIVAITLTVSLNKYKAEQHCWLNTESDIIWAFVGPVLFVLAVNTVVLCRVVVVTVSSARRRAKMLAPSSVSKPHTLDLTWAATRPVLILLPVLGLTWLCGILVHLSVVLAYLFIILNAFQGLYIFLVYAVYNSEVQNAIKRVQEKRKALSFTNCSQPISFLPSQKTPGASWVDSLQTSSSPESSSTSHVTNSTSSSLIFKNESFGNDSLVSFSFKPAAGNQVVQLMAFKPSGKPCLTFSCLGLTVM</sequence>
<dbReference type="GO" id="GO:0007166">
    <property type="term" value="P:cell surface receptor signaling pathway"/>
    <property type="evidence" value="ECO:0007669"/>
    <property type="project" value="InterPro"/>
</dbReference>
<evidence type="ECO:0000259" key="12">
    <source>
        <dbReference type="PROSITE" id="PS51828"/>
    </source>
</evidence>
<reference evidence="13" key="3">
    <citation type="submission" date="2025-08" db="UniProtKB">
        <authorList>
            <consortium name="Ensembl"/>
        </authorList>
    </citation>
    <scope>IDENTIFICATION</scope>
</reference>
<dbReference type="Pfam" id="PF01825">
    <property type="entry name" value="GPS"/>
    <property type="match status" value="1"/>
</dbReference>
<dbReference type="STRING" id="7994.ENSAMXP00000005617"/>
<comment type="subcellular location">
    <subcellularLocation>
        <location evidence="1">Membrane</location>
        <topology evidence="1">Multi-pass membrane protein</topology>
    </subcellularLocation>
</comment>
<feature type="domain" description="Pentraxin (PTX)" evidence="12">
    <location>
        <begin position="199"/>
        <end position="406"/>
    </location>
</feature>
<dbReference type="InterPro" id="IPR046338">
    <property type="entry name" value="GAIN_dom_sf"/>
</dbReference>
<name>W5KDF6_ASTMX</name>
<evidence type="ECO:0000313" key="13">
    <source>
        <dbReference type="Ensembl" id="ENSAMXP00000005617.2"/>
    </source>
</evidence>
<accession>W5KDF6</accession>
<feature type="domain" description="GAIN-B" evidence="10">
    <location>
        <begin position="609"/>
        <end position="787"/>
    </location>
</feature>
<dbReference type="PROSITE" id="PS51828">
    <property type="entry name" value="PTX_2"/>
    <property type="match status" value="1"/>
</dbReference>
<dbReference type="InterPro" id="IPR057244">
    <property type="entry name" value="GAIN_B"/>
</dbReference>
<reference evidence="14" key="2">
    <citation type="journal article" date="2014" name="Nat. Commun.">
        <title>The cavefish genome reveals candidate genes for eye loss.</title>
        <authorList>
            <person name="McGaugh S.E."/>
            <person name="Gross J.B."/>
            <person name="Aken B."/>
            <person name="Blin M."/>
            <person name="Borowsky R."/>
            <person name="Chalopin D."/>
            <person name="Hinaux H."/>
            <person name="Jeffery W.R."/>
            <person name="Keene A."/>
            <person name="Ma L."/>
            <person name="Minx P."/>
            <person name="Murphy D."/>
            <person name="O'Quin K.E."/>
            <person name="Retaux S."/>
            <person name="Rohner N."/>
            <person name="Searle S.M."/>
            <person name="Stahl B.A."/>
            <person name="Tabin C."/>
            <person name="Volff J.N."/>
            <person name="Yoshizawa M."/>
            <person name="Warren W.C."/>
        </authorList>
    </citation>
    <scope>NUCLEOTIDE SEQUENCE [LARGE SCALE GENOMIC DNA]</scope>
    <source>
        <strain evidence="14">female</strain>
    </source>
</reference>
<keyword evidence="3 9" id="KW-0812">Transmembrane</keyword>
<dbReference type="PANTHER" id="PTHR12011">
    <property type="entry name" value="ADHESION G-PROTEIN COUPLED RECEPTOR"/>
    <property type="match status" value="1"/>
</dbReference>
<feature type="compositionally biased region" description="Low complexity" evidence="8">
    <location>
        <begin position="1085"/>
        <end position="1102"/>
    </location>
</feature>
<dbReference type="AlphaFoldDB" id="W5KDF6"/>
<reference evidence="14" key="1">
    <citation type="submission" date="2013-03" db="EMBL/GenBank/DDBJ databases">
        <authorList>
            <person name="Jeffery W."/>
            <person name="Warren W."/>
            <person name="Wilson R.K."/>
        </authorList>
    </citation>
    <scope>NUCLEOTIDE SEQUENCE</scope>
    <source>
        <strain evidence="14">female</strain>
    </source>
</reference>
<dbReference type="PROSITE" id="PS50261">
    <property type="entry name" value="G_PROTEIN_RECEP_F2_4"/>
    <property type="match status" value="1"/>
</dbReference>
<evidence type="ECO:0000313" key="14">
    <source>
        <dbReference type="Proteomes" id="UP000018467"/>
    </source>
</evidence>
<feature type="domain" description="G-protein coupled receptors family 2 profile 2" evidence="11">
    <location>
        <begin position="796"/>
        <end position="1043"/>
    </location>
</feature>
<evidence type="ECO:0000256" key="9">
    <source>
        <dbReference type="SAM" id="Phobius"/>
    </source>
</evidence>
<dbReference type="PROSITE" id="PS50221">
    <property type="entry name" value="GAIN_B"/>
    <property type="match status" value="1"/>
</dbReference>
<feature type="transmembrane region" description="Helical" evidence="9">
    <location>
        <begin position="864"/>
        <end position="889"/>
    </location>
</feature>
<proteinExistence type="inferred from homology"/>
<evidence type="ECO:0000256" key="5">
    <source>
        <dbReference type="ARBA" id="ARBA00023136"/>
    </source>
</evidence>